<feature type="binding site" evidence="11">
    <location>
        <position position="24"/>
    </location>
    <ligand>
        <name>Mg(2+)</name>
        <dbReference type="ChEBI" id="CHEBI:18420"/>
    </ligand>
</feature>
<keyword evidence="7 11" id="KW-0418">Kinase</keyword>
<accession>A0ABY7JST8</accession>
<comment type="caution">
    <text evidence="11">Lacks conserved residue(s) required for the propagation of feature annotation.</text>
</comment>
<keyword evidence="6 11" id="KW-0547">Nucleotide-binding</keyword>
<dbReference type="HAMAP" id="MF_00109">
    <property type="entry name" value="Shikimate_kinase"/>
    <property type="match status" value="1"/>
</dbReference>
<keyword evidence="4 11" id="KW-0028">Amino-acid biosynthesis</keyword>
<dbReference type="EMBL" id="CP114052">
    <property type="protein sequence ID" value="WAW14782.1"/>
    <property type="molecule type" value="Genomic_DNA"/>
</dbReference>
<dbReference type="InterPro" id="IPR000623">
    <property type="entry name" value="Shikimate_kinase/TSH1"/>
</dbReference>
<feature type="binding site" evidence="11">
    <location>
        <position position="142"/>
    </location>
    <ligand>
        <name>substrate</name>
    </ligand>
</feature>
<reference evidence="12" key="1">
    <citation type="submission" date="2022-12" db="EMBL/GenBank/DDBJ databases">
        <title>Peptostreptococcus.</title>
        <authorList>
            <person name="Lee S.H."/>
        </authorList>
    </citation>
    <scope>NUCLEOTIDE SEQUENCE</scope>
    <source>
        <strain evidence="12">CBA3647</strain>
    </source>
</reference>
<keyword evidence="9 11" id="KW-0057">Aromatic amino acid biosynthesis</keyword>
<feature type="binding site" evidence="11">
    <location>
        <begin position="20"/>
        <end position="25"/>
    </location>
    <ligand>
        <name>ATP</name>
        <dbReference type="ChEBI" id="CHEBI:30616"/>
    </ligand>
</feature>
<dbReference type="PRINTS" id="PR01100">
    <property type="entry name" value="SHIKIMTKNASE"/>
</dbReference>
<evidence type="ECO:0000256" key="6">
    <source>
        <dbReference type="ARBA" id="ARBA00022741"/>
    </source>
</evidence>
<protein>
    <recommendedName>
        <fullName evidence="3 11">Shikimate kinase</fullName>
        <shortName evidence="11">SK</shortName>
        <ecNumber evidence="3 11">2.7.1.71</ecNumber>
    </recommendedName>
</protein>
<evidence type="ECO:0000256" key="2">
    <source>
        <dbReference type="ARBA" id="ARBA00006997"/>
    </source>
</evidence>
<organism evidence="12 13">
    <name type="scientific">Peptostreptococcus equinus</name>
    <dbReference type="NCBI Taxonomy" id="3003601"/>
    <lineage>
        <taxon>Bacteria</taxon>
        <taxon>Bacillati</taxon>
        <taxon>Bacillota</taxon>
        <taxon>Clostridia</taxon>
        <taxon>Peptostreptococcales</taxon>
        <taxon>Peptostreptococcaceae</taxon>
        <taxon>Peptostreptococcus</taxon>
    </lineage>
</organism>
<dbReference type="RefSeq" id="WP_269311479.1">
    <property type="nucleotide sequence ID" value="NZ_CP114052.1"/>
</dbReference>
<feature type="binding site" evidence="11">
    <location>
        <position position="66"/>
    </location>
    <ligand>
        <name>substrate</name>
    </ligand>
</feature>
<comment type="subcellular location">
    <subcellularLocation>
        <location evidence="11">Cytoplasm</location>
    </subcellularLocation>
</comment>
<dbReference type="PANTHER" id="PTHR21087:SF16">
    <property type="entry name" value="SHIKIMATE KINASE 1, CHLOROPLASTIC"/>
    <property type="match status" value="1"/>
</dbReference>
<name>A0ABY7JST8_9FIRM</name>
<dbReference type="PROSITE" id="PS01128">
    <property type="entry name" value="SHIKIMATE_KINASE"/>
    <property type="match status" value="1"/>
</dbReference>
<evidence type="ECO:0000256" key="3">
    <source>
        <dbReference type="ARBA" id="ARBA00012154"/>
    </source>
</evidence>
<comment type="cofactor">
    <cofactor evidence="11">
        <name>Mg(2+)</name>
        <dbReference type="ChEBI" id="CHEBI:18420"/>
    </cofactor>
    <text evidence="11">Binds 1 Mg(2+) ion per subunit.</text>
</comment>
<comment type="similarity">
    <text evidence="2 11">Belongs to the shikimate kinase family.</text>
</comment>
<sequence length="173" mass="19863">MKKDNKKENLSAIFLIGLPGSGKTTFGKLLAKERGLSFIDLDDYIEEKEQMNIPQIFEKYGEKYFRDLENIALLECSKLSNVVIATGGGIVINPANRRILKASKNVVYIKRNCSDIIKNVDMSNRPLLRENPEKVYELYEHRHNYYNESASIILENDSTINKLLNSYSLKEII</sequence>
<feature type="binding site" evidence="11">
    <location>
        <position position="125"/>
    </location>
    <ligand>
        <name>ATP</name>
        <dbReference type="ChEBI" id="CHEBI:30616"/>
    </ligand>
</feature>
<comment type="function">
    <text evidence="11">Catalyzes the specific phosphorylation of the 3-hydroxyl group of shikimic acid using ATP as a cosubstrate.</text>
</comment>
<keyword evidence="11" id="KW-0963">Cytoplasm</keyword>
<gene>
    <name evidence="11" type="primary">aroK</name>
    <name evidence="12" type="ORF">O0R46_09390</name>
</gene>
<comment type="pathway">
    <text evidence="1 11">Metabolic intermediate biosynthesis; chorismate biosynthesis; chorismate from D-erythrose 4-phosphate and phosphoenolpyruvate: step 5/7.</text>
</comment>
<dbReference type="EC" id="2.7.1.71" evidence="3 11"/>
<keyword evidence="11" id="KW-0460">Magnesium</keyword>
<evidence type="ECO:0000256" key="9">
    <source>
        <dbReference type="ARBA" id="ARBA00023141"/>
    </source>
</evidence>
<comment type="catalytic activity">
    <reaction evidence="10 11">
        <text>shikimate + ATP = 3-phosphoshikimate + ADP + H(+)</text>
        <dbReference type="Rhea" id="RHEA:13121"/>
        <dbReference type="ChEBI" id="CHEBI:15378"/>
        <dbReference type="ChEBI" id="CHEBI:30616"/>
        <dbReference type="ChEBI" id="CHEBI:36208"/>
        <dbReference type="ChEBI" id="CHEBI:145989"/>
        <dbReference type="ChEBI" id="CHEBI:456216"/>
        <dbReference type="EC" id="2.7.1.71"/>
    </reaction>
</comment>
<evidence type="ECO:0000313" key="12">
    <source>
        <dbReference type="EMBL" id="WAW14782.1"/>
    </source>
</evidence>
<dbReference type="Pfam" id="PF01202">
    <property type="entry name" value="SKI"/>
    <property type="match status" value="1"/>
</dbReference>
<evidence type="ECO:0000256" key="5">
    <source>
        <dbReference type="ARBA" id="ARBA00022679"/>
    </source>
</evidence>
<dbReference type="SUPFAM" id="SSF52540">
    <property type="entry name" value="P-loop containing nucleoside triphosphate hydrolases"/>
    <property type="match status" value="1"/>
</dbReference>
<proteinExistence type="inferred from homology"/>
<dbReference type="Gene3D" id="3.40.50.300">
    <property type="entry name" value="P-loop containing nucleotide triphosphate hydrolases"/>
    <property type="match status" value="1"/>
</dbReference>
<dbReference type="InterPro" id="IPR023000">
    <property type="entry name" value="Shikimate_kinase_CS"/>
</dbReference>
<keyword evidence="8 11" id="KW-0067">ATP-binding</keyword>
<dbReference type="PANTHER" id="PTHR21087">
    <property type="entry name" value="SHIKIMATE KINASE"/>
    <property type="match status" value="1"/>
</dbReference>
<evidence type="ECO:0000313" key="13">
    <source>
        <dbReference type="Proteomes" id="UP001164187"/>
    </source>
</evidence>
<evidence type="ECO:0000256" key="1">
    <source>
        <dbReference type="ARBA" id="ARBA00004842"/>
    </source>
</evidence>
<evidence type="ECO:0000256" key="10">
    <source>
        <dbReference type="ARBA" id="ARBA00048567"/>
    </source>
</evidence>
<evidence type="ECO:0000256" key="4">
    <source>
        <dbReference type="ARBA" id="ARBA00022605"/>
    </source>
</evidence>
<feature type="binding site" evidence="11">
    <location>
        <position position="88"/>
    </location>
    <ligand>
        <name>substrate</name>
    </ligand>
</feature>
<dbReference type="InterPro" id="IPR027417">
    <property type="entry name" value="P-loop_NTPase"/>
</dbReference>
<evidence type="ECO:0000256" key="11">
    <source>
        <dbReference type="HAMAP-Rule" id="MF_00109"/>
    </source>
</evidence>
<keyword evidence="5 11" id="KW-0808">Transferase</keyword>
<keyword evidence="11" id="KW-0479">Metal-binding</keyword>
<dbReference type="Proteomes" id="UP001164187">
    <property type="component" value="Chromosome"/>
</dbReference>
<dbReference type="InterPro" id="IPR031322">
    <property type="entry name" value="Shikimate/glucono_kinase"/>
</dbReference>
<evidence type="ECO:0000256" key="8">
    <source>
        <dbReference type="ARBA" id="ARBA00022840"/>
    </source>
</evidence>
<evidence type="ECO:0000256" key="7">
    <source>
        <dbReference type="ARBA" id="ARBA00022777"/>
    </source>
</evidence>
<feature type="binding site" evidence="11">
    <location>
        <position position="42"/>
    </location>
    <ligand>
        <name>substrate</name>
    </ligand>
</feature>
<keyword evidence="13" id="KW-1185">Reference proteome</keyword>
<comment type="subunit">
    <text evidence="11">Monomer.</text>
</comment>
<dbReference type="GO" id="GO:0016301">
    <property type="term" value="F:kinase activity"/>
    <property type="evidence" value="ECO:0007669"/>
    <property type="project" value="UniProtKB-KW"/>
</dbReference>
<dbReference type="CDD" id="cd00464">
    <property type="entry name" value="SK"/>
    <property type="match status" value="1"/>
</dbReference>